<accession>A0A6A5TSM7</accession>
<sequence length="212" mass="22199">MKLCTLLIAAMGAVVSARAGDDPVPTSLAPPADPSKVPQFSVIPLSLVPSYKPPMRTQTLGAGANANTVPTSLAPPADPSKVPQFSAIPPSLVHSFKLPTHSIVPGTSAEQPPDDDPVKCFLPEGCSSSSGVRARDVPEPTTSSRFILPYPLRPTDGPLRATAIQGRDAFHGPVNHHSTTIRGRDAFHGPINRHSTVVSQPTTLVTSVASRE</sequence>
<protein>
    <submittedName>
        <fullName evidence="3">Uncharacterized protein</fullName>
    </submittedName>
</protein>
<name>A0A6A5TSM7_9PLEO</name>
<organism evidence="3 4">
    <name type="scientific">Byssothecium circinans</name>
    <dbReference type="NCBI Taxonomy" id="147558"/>
    <lineage>
        <taxon>Eukaryota</taxon>
        <taxon>Fungi</taxon>
        <taxon>Dikarya</taxon>
        <taxon>Ascomycota</taxon>
        <taxon>Pezizomycotina</taxon>
        <taxon>Dothideomycetes</taxon>
        <taxon>Pleosporomycetidae</taxon>
        <taxon>Pleosporales</taxon>
        <taxon>Massarineae</taxon>
        <taxon>Massarinaceae</taxon>
        <taxon>Byssothecium</taxon>
    </lineage>
</organism>
<dbReference type="EMBL" id="ML977013">
    <property type="protein sequence ID" value="KAF1951957.1"/>
    <property type="molecule type" value="Genomic_DNA"/>
</dbReference>
<gene>
    <name evidence="3" type="ORF">CC80DRAFT_495613</name>
</gene>
<dbReference type="Proteomes" id="UP000800035">
    <property type="component" value="Unassembled WGS sequence"/>
</dbReference>
<evidence type="ECO:0000256" key="2">
    <source>
        <dbReference type="SAM" id="SignalP"/>
    </source>
</evidence>
<evidence type="ECO:0000256" key="1">
    <source>
        <dbReference type="SAM" id="MobiDB-lite"/>
    </source>
</evidence>
<evidence type="ECO:0000313" key="3">
    <source>
        <dbReference type="EMBL" id="KAF1951957.1"/>
    </source>
</evidence>
<feature type="signal peptide" evidence="2">
    <location>
        <begin position="1"/>
        <end position="19"/>
    </location>
</feature>
<evidence type="ECO:0000313" key="4">
    <source>
        <dbReference type="Proteomes" id="UP000800035"/>
    </source>
</evidence>
<reference evidence="3" key="1">
    <citation type="journal article" date="2020" name="Stud. Mycol.">
        <title>101 Dothideomycetes genomes: a test case for predicting lifestyles and emergence of pathogens.</title>
        <authorList>
            <person name="Haridas S."/>
            <person name="Albert R."/>
            <person name="Binder M."/>
            <person name="Bloem J."/>
            <person name="Labutti K."/>
            <person name="Salamov A."/>
            <person name="Andreopoulos B."/>
            <person name="Baker S."/>
            <person name="Barry K."/>
            <person name="Bills G."/>
            <person name="Bluhm B."/>
            <person name="Cannon C."/>
            <person name="Castanera R."/>
            <person name="Culley D."/>
            <person name="Daum C."/>
            <person name="Ezra D."/>
            <person name="Gonzalez J."/>
            <person name="Henrissat B."/>
            <person name="Kuo A."/>
            <person name="Liang C."/>
            <person name="Lipzen A."/>
            <person name="Lutzoni F."/>
            <person name="Magnuson J."/>
            <person name="Mondo S."/>
            <person name="Nolan M."/>
            <person name="Ohm R."/>
            <person name="Pangilinan J."/>
            <person name="Park H.-J."/>
            <person name="Ramirez L."/>
            <person name="Alfaro M."/>
            <person name="Sun H."/>
            <person name="Tritt A."/>
            <person name="Yoshinaga Y."/>
            <person name="Zwiers L.-H."/>
            <person name="Turgeon B."/>
            <person name="Goodwin S."/>
            <person name="Spatafora J."/>
            <person name="Crous P."/>
            <person name="Grigoriev I."/>
        </authorList>
    </citation>
    <scope>NUCLEOTIDE SEQUENCE</scope>
    <source>
        <strain evidence="3">CBS 675.92</strain>
    </source>
</reference>
<feature type="chain" id="PRO_5025502349" evidence="2">
    <location>
        <begin position="20"/>
        <end position="212"/>
    </location>
</feature>
<proteinExistence type="predicted"/>
<dbReference type="AlphaFoldDB" id="A0A6A5TSM7"/>
<keyword evidence="2" id="KW-0732">Signal</keyword>
<keyword evidence="4" id="KW-1185">Reference proteome</keyword>
<feature type="compositionally biased region" description="Polar residues" evidence="1">
    <location>
        <begin position="61"/>
        <end position="71"/>
    </location>
</feature>
<feature type="region of interest" description="Disordered" evidence="1">
    <location>
        <begin position="61"/>
        <end position="80"/>
    </location>
</feature>